<keyword evidence="4" id="KW-1185">Reference proteome</keyword>
<dbReference type="InterPro" id="IPR011324">
    <property type="entry name" value="Cytotoxic_necrot_fac-like_cat"/>
</dbReference>
<name>A0ABV4VZ77_9GAMM</name>
<dbReference type="EMBL" id="JBHFGJ010000009">
    <property type="protein sequence ID" value="MFB2654476.1"/>
    <property type="molecule type" value="Genomic_DNA"/>
</dbReference>
<dbReference type="CDD" id="cd16352">
    <property type="entry name" value="CheD"/>
    <property type="match status" value="1"/>
</dbReference>
<dbReference type="Pfam" id="PF03975">
    <property type="entry name" value="CheD"/>
    <property type="match status" value="1"/>
</dbReference>
<evidence type="ECO:0000256" key="2">
    <source>
        <dbReference type="ARBA" id="ARBA00022801"/>
    </source>
</evidence>
<organism evidence="3 4">
    <name type="scientific">Shewanella seohaensis</name>
    <dbReference type="NCBI Taxonomy" id="755175"/>
    <lineage>
        <taxon>Bacteria</taxon>
        <taxon>Pseudomonadati</taxon>
        <taxon>Pseudomonadota</taxon>
        <taxon>Gammaproteobacteria</taxon>
        <taxon>Alteromonadales</taxon>
        <taxon>Shewanellaceae</taxon>
        <taxon>Shewanella</taxon>
    </lineage>
</organism>
<dbReference type="InterPro" id="IPR005659">
    <property type="entry name" value="Chemorcpt_Glu_NH3ase_CheD"/>
</dbReference>
<evidence type="ECO:0000313" key="3">
    <source>
        <dbReference type="EMBL" id="MFB2654476.1"/>
    </source>
</evidence>
<reference evidence="3 4" key="1">
    <citation type="submission" date="2024-09" db="EMBL/GenBank/DDBJ databases">
        <authorList>
            <person name="Zhang Y."/>
        </authorList>
    </citation>
    <scope>NUCLEOTIDE SEQUENCE [LARGE SCALE GENOMIC DNA]</scope>
    <source>
        <strain evidence="3 4">SH314</strain>
    </source>
</reference>
<dbReference type="RefSeq" id="WP_374919923.1">
    <property type="nucleotide sequence ID" value="NZ_JBHFGJ010000009.1"/>
</dbReference>
<keyword evidence="2" id="KW-0378">Hydrolase</keyword>
<dbReference type="SUPFAM" id="SSF64438">
    <property type="entry name" value="CNF1/YfiH-like putative cysteine hydrolases"/>
    <property type="match status" value="1"/>
</dbReference>
<dbReference type="PANTHER" id="PTHR35147">
    <property type="entry name" value="CHEMORECEPTOR GLUTAMINE DEAMIDASE CHED-RELATED"/>
    <property type="match status" value="1"/>
</dbReference>
<proteinExistence type="predicted"/>
<dbReference type="InterPro" id="IPR038592">
    <property type="entry name" value="CheD-like_sf"/>
</dbReference>
<gene>
    <name evidence="3" type="ORF">ACE02L_17195</name>
</gene>
<dbReference type="Proteomes" id="UP001576726">
    <property type="component" value="Unassembled WGS sequence"/>
</dbReference>
<sequence length="165" mass="17804">MLNSALSGVTRTLGPGDYVFNEPLSEIRTVLGSCVCVFFYHAPSGFYGAAHFICAYGSAGWRPGMLINGRYGNQILPFLLQAAKKRGIAPETLTVQIVGGAMSPEVANLSDTFQVGRVNWQYALSYVQRHGLCIAAVDVGGTCWRKLAIDPRYGQLLSISLGRGQ</sequence>
<evidence type="ECO:0000313" key="4">
    <source>
        <dbReference type="Proteomes" id="UP001576726"/>
    </source>
</evidence>
<dbReference type="PANTHER" id="PTHR35147:SF1">
    <property type="entry name" value="CHEMORECEPTOR GLUTAMINE DEAMIDASE CHED-RELATED"/>
    <property type="match status" value="1"/>
</dbReference>
<evidence type="ECO:0000256" key="1">
    <source>
        <dbReference type="ARBA" id="ARBA00022500"/>
    </source>
</evidence>
<dbReference type="Gene3D" id="3.30.1330.200">
    <property type="match status" value="1"/>
</dbReference>
<keyword evidence="1" id="KW-0145">Chemotaxis</keyword>
<protein>
    <submittedName>
        <fullName evidence="3">Chemotaxis protein CheD</fullName>
    </submittedName>
</protein>
<comment type="caution">
    <text evidence="3">The sequence shown here is derived from an EMBL/GenBank/DDBJ whole genome shotgun (WGS) entry which is preliminary data.</text>
</comment>
<accession>A0ABV4VZ77</accession>